<evidence type="ECO:0000313" key="6">
    <source>
        <dbReference type="Proteomes" id="UP001501803"/>
    </source>
</evidence>
<keyword evidence="1" id="KW-0805">Transcription regulation</keyword>
<dbReference type="Pfam" id="PF12833">
    <property type="entry name" value="HTH_18"/>
    <property type="match status" value="1"/>
</dbReference>
<dbReference type="PANTHER" id="PTHR43280:SF27">
    <property type="entry name" value="TRANSCRIPTIONAL REGULATOR MTLR"/>
    <property type="match status" value="1"/>
</dbReference>
<reference evidence="6" key="1">
    <citation type="journal article" date="2019" name="Int. J. Syst. Evol. Microbiol.">
        <title>The Global Catalogue of Microorganisms (GCM) 10K type strain sequencing project: providing services to taxonomists for standard genome sequencing and annotation.</title>
        <authorList>
            <consortium name="The Broad Institute Genomics Platform"/>
            <consortium name="The Broad Institute Genome Sequencing Center for Infectious Disease"/>
            <person name="Wu L."/>
            <person name="Ma J."/>
        </authorList>
    </citation>
    <scope>NUCLEOTIDE SEQUENCE [LARGE SCALE GENOMIC DNA]</scope>
    <source>
        <strain evidence="6">JCM 17021</strain>
    </source>
</reference>
<comment type="caution">
    <text evidence="5">The sequence shown here is derived from an EMBL/GenBank/DDBJ whole genome shotgun (WGS) entry which is preliminary data.</text>
</comment>
<dbReference type="EMBL" id="BAABCN010000008">
    <property type="protein sequence ID" value="GAA3883212.1"/>
    <property type="molecule type" value="Genomic_DNA"/>
</dbReference>
<protein>
    <submittedName>
        <fullName evidence="5">AraC family transcriptional regulator</fullName>
    </submittedName>
</protein>
<dbReference type="SUPFAM" id="SSF51182">
    <property type="entry name" value="RmlC-like cupins"/>
    <property type="match status" value="1"/>
</dbReference>
<organism evidence="5 6">
    <name type="scientific">Leifsonia kafniensis</name>
    <dbReference type="NCBI Taxonomy" id="475957"/>
    <lineage>
        <taxon>Bacteria</taxon>
        <taxon>Bacillati</taxon>
        <taxon>Actinomycetota</taxon>
        <taxon>Actinomycetes</taxon>
        <taxon>Micrococcales</taxon>
        <taxon>Microbacteriaceae</taxon>
        <taxon>Leifsonia</taxon>
    </lineage>
</organism>
<dbReference type="InterPro" id="IPR011051">
    <property type="entry name" value="RmlC_Cupin_sf"/>
</dbReference>
<dbReference type="InterPro" id="IPR018060">
    <property type="entry name" value="HTH_AraC"/>
</dbReference>
<dbReference type="PROSITE" id="PS01124">
    <property type="entry name" value="HTH_ARAC_FAMILY_2"/>
    <property type="match status" value="1"/>
</dbReference>
<dbReference type="PRINTS" id="PR00032">
    <property type="entry name" value="HTHARAC"/>
</dbReference>
<accession>A0ABP7KNS8</accession>
<dbReference type="SMART" id="SM00342">
    <property type="entry name" value="HTH_ARAC"/>
    <property type="match status" value="1"/>
</dbReference>
<dbReference type="PANTHER" id="PTHR43280">
    <property type="entry name" value="ARAC-FAMILY TRANSCRIPTIONAL REGULATOR"/>
    <property type="match status" value="1"/>
</dbReference>
<evidence type="ECO:0000313" key="5">
    <source>
        <dbReference type="EMBL" id="GAA3883212.1"/>
    </source>
</evidence>
<dbReference type="Gene3D" id="1.10.10.60">
    <property type="entry name" value="Homeodomain-like"/>
    <property type="match status" value="2"/>
</dbReference>
<sequence length="299" mass="33357">MNTSAHREIIPRDPASSFRWRVHGYPDSLARWNFHQELEIHLIRRGNGRYIIGDVVGAFAPGHLVLVGSDLPHDWISDLEPGELIEDRDVVLQLDPGWLEGTQRAIPELRNLDPLLVRARRGIEFHGETARRGAETMEAIGLATGVAAIVEVLRLLEILSSAPATDWHLLSTRAVDQAPGPETHDVMAHALDYIFANIDTEVRLSVAARLAGMSESAFSRTFKAASGQTFSEMVKRLRLTQACRILEQTDATVTAVAQAVGFSNLSNFNRRFREEYQMTPSQYRRAQAAQSRETIAALR</sequence>
<dbReference type="Pfam" id="PF02311">
    <property type="entry name" value="AraC_binding"/>
    <property type="match status" value="1"/>
</dbReference>
<keyword evidence="3" id="KW-0804">Transcription</keyword>
<evidence type="ECO:0000256" key="3">
    <source>
        <dbReference type="ARBA" id="ARBA00023163"/>
    </source>
</evidence>
<evidence type="ECO:0000256" key="2">
    <source>
        <dbReference type="ARBA" id="ARBA00023125"/>
    </source>
</evidence>
<keyword evidence="2" id="KW-0238">DNA-binding</keyword>
<dbReference type="CDD" id="cd06976">
    <property type="entry name" value="cupin_MtlR-like_N"/>
    <property type="match status" value="1"/>
</dbReference>
<dbReference type="Proteomes" id="UP001501803">
    <property type="component" value="Unassembled WGS sequence"/>
</dbReference>
<evidence type="ECO:0000259" key="4">
    <source>
        <dbReference type="PROSITE" id="PS01124"/>
    </source>
</evidence>
<proteinExistence type="predicted"/>
<feature type="domain" description="HTH araC/xylS-type" evidence="4">
    <location>
        <begin position="188"/>
        <end position="286"/>
    </location>
</feature>
<gene>
    <name evidence="5" type="ORF">GCM10022381_26780</name>
</gene>
<keyword evidence="6" id="KW-1185">Reference proteome</keyword>
<dbReference type="SUPFAM" id="SSF46689">
    <property type="entry name" value="Homeodomain-like"/>
    <property type="match status" value="2"/>
</dbReference>
<dbReference type="InterPro" id="IPR020449">
    <property type="entry name" value="Tscrpt_reg_AraC-type_HTH"/>
</dbReference>
<dbReference type="InterPro" id="IPR003313">
    <property type="entry name" value="AraC-bd"/>
</dbReference>
<evidence type="ECO:0000256" key="1">
    <source>
        <dbReference type="ARBA" id="ARBA00023015"/>
    </source>
</evidence>
<dbReference type="InterPro" id="IPR018062">
    <property type="entry name" value="HTH_AraC-typ_CS"/>
</dbReference>
<dbReference type="InterPro" id="IPR009057">
    <property type="entry name" value="Homeodomain-like_sf"/>
</dbReference>
<dbReference type="PROSITE" id="PS00041">
    <property type="entry name" value="HTH_ARAC_FAMILY_1"/>
    <property type="match status" value="1"/>
</dbReference>
<name>A0ABP7KNS8_9MICO</name>